<gene>
    <name evidence="8" type="ORF">GGE31_004330</name>
    <name evidence="7" type="ORF">GGE33_004371</name>
    <name evidence="9" type="ORF">GGE35_004253</name>
</gene>
<evidence type="ECO:0000313" key="8">
    <source>
        <dbReference type="EMBL" id="MBB4413792.1"/>
    </source>
</evidence>
<reference evidence="10 11" key="1">
    <citation type="submission" date="2020-08" db="EMBL/GenBank/DDBJ databases">
        <title>Genomic Encyclopedia of Type Strains, Phase IV (KMG-V): Genome sequencing to study the core and pangenomes of soil and plant-associated prokaryotes.</title>
        <authorList>
            <person name="Whitman W."/>
        </authorList>
    </citation>
    <scope>NUCLEOTIDE SEQUENCE [LARGE SCALE GENOMIC DNA]</scope>
    <source>
        <strain evidence="8 11">SEMIA 444</strain>
        <strain evidence="7 10">SEMIA 448</strain>
        <strain evidence="9 12">SEMIA 452</strain>
    </source>
</reference>
<dbReference type="Pfam" id="PF00005">
    <property type="entry name" value="ABC_tran"/>
    <property type="match status" value="1"/>
</dbReference>
<evidence type="ECO:0000259" key="6">
    <source>
        <dbReference type="PROSITE" id="PS50893"/>
    </source>
</evidence>
<dbReference type="Pfam" id="PF08352">
    <property type="entry name" value="oligo_HPY"/>
    <property type="match status" value="1"/>
</dbReference>
<keyword evidence="3" id="KW-0813">Transport</keyword>
<dbReference type="Proteomes" id="UP000520770">
    <property type="component" value="Unassembled WGS sequence"/>
</dbReference>
<dbReference type="Proteomes" id="UP000524535">
    <property type="component" value="Unassembled WGS sequence"/>
</dbReference>
<dbReference type="EMBL" id="JACIGW010000006">
    <property type="protein sequence ID" value="MBB4350597.1"/>
    <property type="molecule type" value="Genomic_DNA"/>
</dbReference>
<dbReference type="InterPro" id="IPR003593">
    <property type="entry name" value="AAA+_ATPase"/>
</dbReference>
<dbReference type="GO" id="GO:0055085">
    <property type="term" value="P:transmembrane transport"/>
    <property type="evidence" value="ECO:0007669"/>
    <property type="project" value="UniProtKB-ARBA"/>
</dbReference>
<evidence type="ECO:0000313" key="7">
    <source>
        <dbReference type="EMBL" id="MBB4350597.1"/>
    </source>
</evidence>
<comment type="similarity">
    <text evidence="2">Belongs to the ABC transporter superfamily.</text>
</comment>
<dbReference type="SUPFAM" id="SSF52540">
    <property type="entry name" value="P-loop containing nucleoside triphosphate hydrolases"/>
    <property type="match status" value="1"/>
</dbReference>
<keyword evidence="5 8" id="KW-0067">ATP-binding</keyword>
<sequence length="255" mass="28220">MSLIDIRDVSFSYTRQRKTLHDVNLTLEKGRSLGIVGESGSGKTTLLRLLLGLNIPTTGKIRFEGRRLDLGNREFMRRFRSGVQAVFQDPYSSLDPRQRVFDIIAEPLRSLGIKGDRKTAVLQALTAVGLTADAAERYPHEFSGGQRQRIAIARAIVSRPDVILADEVVSALDLSTRIRIVELLKELSRTTTFVLVSHDLSLVSSLCEDVIILEKGRIVESGKTRTILANPSHDYTRALLASIPRMPNRSGIAAS</sequence>
<dbReference type="PROSITE" id="PS00211">
    <property type="entry name" value="ABC_TRANSPORTER_1"/>
    <property type="match status" value="1"/>
</dbReference>
<dbReference type="GO" id="GO:0005524">
    <property type="term" value="F:ATP binding"/>
    <property type="evidence" value="ECO:0007669"/>
    <property type="project" value="UniProtKB-KW"/>
</dbReference>
<dbReference type="RefSeq" id="WP_183827620.1">
    <property type="nucleotide sequence ID" value="NZ_JACIGW010000006.1"/>
</dbReference>
<evidence type="ECO:0000256" key="1">
    <source>
        <dbReference type="ARBA" id="ARBA00004417"/>
    </source>
</evidence>
<dbReference type="PROSITE" id="PS50893">
    <property type="entry name" value="ABC_TRANSPORTER_2"/>
    <property type="match status" value="1"/>
</dbReference>
<protein>
    <submittedName>
        <fullName evidence="8">Peptide/nickel transport system ATP-binding protein</fullName>
    </submittedName>
</protein>
<dbReference type="GO" id="GO:0015833">
    <property type="term" value="P:peptide transport"/>
    <property type="evidence" value="ECO:0007669"/>
    <property type="project" value="InterPro"/>
</dbReference>
<evidence type="ECO:0000313" key="10">
    <source>
        <dbReference type="Proteomes" id="UP000520770"/>
    </source>
</evidence>
<dbReference type="InterPro" id="IPR003439">
    <property type="entry name" value="ABC_transporter-like_ATP-bd"/>
</dbReference>
<dbReference type="GO" id="GO:0005886">
    <property type="term" value="C:plasma membrane"/>
    <property type="evidence" value="ECO:0007669"/>
    <property type="project" value="UniProtKB-SubCell"/>
</dbReference>
<evidence type="ECO:0000256" key="2">
    <source>
        <dbReference type="ARBA" id="ARBA00005417"/>
    </source>
</evidence>
<dbReference type="InterPro" id="IPR017871">
    <property type="entry name" value="ABC_transporter-like_CS"/>
</dbReference>
<dbReference type="PANTHER" id="PTHR43776">
    <property type="entry name" value="TRANSPORT ATP-BINDING PROTEIN"/>
    <property type="match status" value="1"/>
</dbReference>
<dbReference type="SMART" id="SM00382">
    <property type="entry name" value="AAA"/>
    <property type="match status" value="1"/>
</dbReference>
<dbReference type="InterPro" id="IPR027417">
    <property type="entry name" value="P-loop_NTPase"/>
</dbReference>
<dbReference type="EMBL" id="JACIHM010000007">
    <property type="protein sequence ID" value="MBB4448407.1"/>
    <property type="molecule type" value="Genomic_DNA"/>
</dbReference>
<evidence type="ECO:0000256" key="4">
    <source>
        <dbReference type="ARBA" id="ARBA00022741"/>
    </source>
</evidence>
<dbReference type="InterPro" id="IPR050319">
    <property type="entry name" value="ABC_transp_ATP-bind"/>
</dbReference>
<comment type="caution">
    <text evidence="8">The sequence shown here is derived from an EMBL/GenBank/DDBJ whole genome shotgun (WGS) entry which is preliminary data.</text>
</comment>
<keyword evidence="11" id="KW-1185">Reference proteome</keyword>
<accession>A0A7W6TI17</accession>
<comment type="subcellular location">
    <subcellularLocation>
        <location evidence="1">Cell inner membrane</location>
        <topology evidence="1">Peripheral membrane protein</topology>
    </subcellularLocation>
</comment>
<evidence type="ECO:0000313" key="12">
    <source>
        <dbReference type="Proteomes" id="UP000576087"/>
    </source>
</evidence>
<dbReference type="Gene3D" id="3.40.50.300">
    <property type="entry name" value="P-loop containing nucleotide triphosphate hydrolases"/>
    <property type="match status" value="1"/>
</dbReference>
<evidence type="ECO:0000256" key="5">
    <source>
        <dbReference type="ARBA" id="ARBA00022840"/>
    </source>
</evidence>
<evidence type="ECO:0000256" key="3">
    <source>
        <dbReference type="ARBA" id="ARBA00022448"/>
    </source>
</evidence>
<dbReference type="GO" id="GO:0016887">
    <property type="term" value="F:ATP hydrolysis activity"/>
    <property type="evidence" value="ECO:0007669"/>
    <property type="project" value="InterPro"/>
</dbReference>
<dbReference type="InterPro" id="IPR013563">
    <property type="entry name" value="Oligopep_ABC_C"/>
</dbReference>
<evidence type="ECO:0000313" key="9">
    <source>
        <dbReference type="EMBL" id="MBB4448407.1"/>
    </source>
</evidence>
<organism evidence="8 11">
    <name type="scientific">Aliirhizobium cellulosilyticum</name>
    <dbReference type="NCBI Taxonomy" id="393664"/>
    <lineage>
        <taxon>Bacteria</taxon>
        <taxon>Pseudomonadati</taxon>
        <taxon>Pseudomonadota</taxon>
        <taxon>Alphaproteobacteria</taxon>
        <taxon>Hyphomicrobiales</taxon>
        <taxon>Rhizobiaceae</taxon>
        <taxon>Aliirhizobium</taxon>
    </lineage>
</organism>
<dbReference type="Proteomes" id="UP000576087">
    <property type="component" value="Unassembled WGS sequence"/>
</dbReference>
<evidence type="ECO:0000313" key="11">
    <source>
        <dbReference type="Proteomes" id="UP000524535"/>
    </source>
</evidence>
<dbReference type="CDD" id="cd03257">
    <property type="entry name" value="ABC_NikE_OppD_transporters"/>
    <property type="match status" value="1"/>
</dbReference>
<keyword evidence="4" id="KW-0547">Nucleotide-binding</keyword>
<feature type="domain" description="ABC transporter" evidence="6">
    <location>
        <begin position="4"/>
        <end position="240"/>
    </location>
</feature>
<name>A0A7W6TI17_9HYPH</name>
<proteinExistence type="inferred from homology"/>
<dbReference type="AlphaFoldDB" id="A0A7W6TI17"/>
<dbReference type="EMBL" id="JACIGY010000007">
    <property type="protein sequence ID" value="MBB4413792.1"/>
    <property type="molecule type" value="Genomic_DNA"/>
</dbReference>